<evidence type="ECO:0000313" key="1">
    <source>
        <dbReference type="EMBL" id="KAI0044362.1"/>
    </source>
</evidence>
<name>A0ACB8RKQ1_9AGAM</name>
<dbReference type="EMBL" id="MU275985">
    <property type="protein sequence ID" value="KAI0044362.1"/>
    <property type="molecule type" value="Genomic_DNA"/>
</dbReference>
<keyword evidence="2" id="KW-1185">Reference proteome</keyword>
<evidence type="ECO:0000313" key="2">
    <source>
        <dbReference type="Proteomes" id="UP000814033"/>
    </source>
</evidence>
<gene>
    <name evidence="1" type="ORF">FA95DRAFT_1562297</name>
</gene>
<organism evidence="1 2">
    <name type="scientific">Auriscalpium vulgare</name>
    <dbReference type="NCBI Taxonomy" id="40419"/>
    <lineage>
        <taxon>Eukaryota</taxon>
        <taxon>Fungi</taxon>
        <taxon>Dikarya</taxon>
        <taxon>Basidiomycota</taxon>
        <taxon>Agaricomycotina</taxon>
        <taxon>Agaricomycetes</taxon>
        <taxon>Russulales</taxon>
        <taxon>Auriscalpiaceae</taxon>
        <taxon>Auriscalpium</taxon>
    </lineage>
</organism>
<proteinExistence type="predicted"/>
<dbReference type="Proteomes" id="UP000814033">
    <property type="component" value="Unassembled WGS sequence"/>
</dbReference>
<protein>
    <submittedName>
        <fullName evidence="1">Uncharacterized protein</fullName>
    </submittedName>
</protein>
<reference evidence="1" key="2">
    <citation type="journal article" date="2022" name="New Phytol.">
        <title>Evolutionary transition to the ectomycorrhizal habit in the genomes of a hyperdiverse lineage of mushroom-forming fungi.</title>
        <authorList>
            <person name="Looney B."/>
            <person name="Miyauchi S."/>
            <person name="Morin E."/>
            <person name="Drula E."/>
            <person name="Courty P.E."/>
            <person name="Kohler A."/>
            <person name="Kuo A."/>
            <person name="LaButti K."/>
            <person name="Pangilinan J."/>
            <person name="Lipzen A."/>
            <person name="Riley R."/>
            <person name="Andreopoulos W."/>
            <person name="He G."/>
            <person name="Johnson J."/>
            <person name="Nolan M."/>
            <person name="Tritt A."/>
            <person name="Barry K.W."/>
            <person name="Grigoriev I.V."/>
            <person name="Nagy L.G."/>
            <person name="Hibbett D."/>
            <person name="Henrissat B."/>
            <person name="Matheny P.B."/>
            <person name="Labbe J."/>
            <person name="Martin F.M."/>
        </authorList>
    </citation>
    <scope>NUCLEOTIDE SEQUENCE</scope>
    <source>
        <strain evidence="1">FP105234-sp</strain>
    </source>
</reference>
<reference evidence="1" key="1">
    <citation type="submission" date="2021-02" db="EMBL/GenBank/DDBJ databases">
        <authorList>
            <consortium name="DOE Joint Genome Institute"/>
            <person name="Ahrendt S."/>
            <person name="Looney B.P."/>
            <person name="Miyauchi S."/>
            <person name="Morin E."/>
            <person name="Drula E."/>
            <person name="Courty P.E."/>
            <person name="Chicoki N."/>
            <person name="Fauchery L."/>
            <person name="Kohler A."/>
            <person name="Kuo A."/>
            <person name="Labutti K."/>
            <person name="Pangilinan J."/>
            <person name="Lipzen A."/>
            <person name="Riley R."/>
            <person name="Andreopoulos W."/>
            <person name="He G."/>
            <person name="Johnson J."/>
            <person name="Barry K.W."/>
            <person name="Grigoriev I.V."/>
            <person name="Nagy L."/>
            <person name="Hibbett D."/>
            <person name="Henrissat B."/>
            <person name="Matheny P.B."/>
            <person name="Labbe J."/>
            <person name="Martin F."/>
        </authorList>
    </citation>
    <scope>NUCLEOTIDE SEQUENCE</scope>
    <source>
        <strain evidence="1">FP105234-sp</strain>
    </source>
</reference>
<accession>A0ACB8RKQ1</accession>
<comment type="caution">
    <text evidence="1">The sequence shown here is derived from an EMBL/GenBank/DDBJ whole genome shotgun (WGS) entry which is preliminary data.</text>
</comment>
<sequence>MNTNQMRRFGLSVTSSETHAKRRLSASQRGADIILRSSHGEDFYVHKAVLSTTSSLFWDMFSLPVPQTSTHSDTADKPTGNFDTSLPIVCMSEESQTLDDLITAVYEPICLRSIESFDRFAALLEALQKYEVTSTSALVRHLRPPETLMVTGPDVKAFRFLAVAIKHRLADEAKLAARLMLDDQMTFEQFGSLLCLLPTGYTLIELSRYREQCRDVVHAALIEFISLYANSVCSS</sequence>